<dbReference type="Gene3D" id="3.40.50.150">
    <property type="entry name" value="Vaccinia Virus protein VP39"/>
    <property type="match status" value="1"/>
</dbReference>
<proteinExistence type="inferred from homology"/>
<organism evidence="10 11">
    <name type="scientific">Serratia silvae</name>
    <dbReference type="NCBI Taxonomy" id="2824122"/>
    <lineage>
        <taxon>Bacteria</taxon>
        <taxon>Pseudomonadati</taxon>
        <taxon>Pseudomonadota</taxon>
        <taxon>Gammaproteobacteria</taxon>
        <taxon>Enterobacterales</taxon>
        <taxon>Yersiniaceae</taxon>
        <taxon>Serratia</taxon>
    </lineage>
</organism>
<dbReference type="InterPro" id="IPR051537">
    <property type="entry name" value="DNA_Adenine_Mtase"/>
</dbReference>
<evidence type="ECO:0000256" key="1">
    <source>
        <dbReference type="ARBA" id="ARBA00006594"/>
    </source>
</evidence>
<dbReference type="EC" id="2.1.1.72" evidence="2"/>
<accession>A0ABT0K7W4</accession>
<comment type="similarity">
    <text evidence="1">Belongs to the N(4)/N(6)-methyltransferase family.</text>
</comment>
<keyword evidence="3 10" id="KW-0489">Methyltransferase</keyword>
<dbReference type="GO" id="GO:0008168">
    <property type="term" value="F:methyltransferase activity"/>
    <property type="evidence" value="ECO:0007669"/>
    <property type="project" value="UniProtKB-KW"/>
</dbReference>
<evidence type="ECO:0000256" key="5">
    <source>
        <dbReference type="ARBA" id="ARBA00022691"/>
    </source>
</evidence>
<dbReference type="EMBL" id="JAGQDC010000002">
    <property type="protein sequence ID" value="MCL1028115.1"/>
    <property type="molecule type" value="Genomic_DNA"/>
</dbReference>
<evidence type="ECO:0000313" key="11">
    <source>
        <dbReference type="Proteomes" id="UP001165275"/>
    </source>
</evidence>
<dbReference type="SUPFAM" id="SSF53335">
    <property type="entry name" value="S-adenosyl-L-methionine-dependent methyltransferases"/>
    <property type="match status" value="1"/>
</dbReference>
<evidence type="ECO:0000259" key="9">
    <source>
        <dbReference type="Pfam" id="PF02384"/>
    </source>
</evidence>
<keyword evidence="4" id="KW-0808">Transferase</keyword>
<keyword evidence="6" id="KW-0680">Restriction system</keyword>
<dbReference type="Pfam" id="PF02384">
    <property type="entry name" value="N6_Mtase"/>
    <property type="match status" value="1"/>
</dbReference>
<dbReference type="RefSeq" id="WP_248944396.1">
    <property type="nucleotide sequence ID" value="NZ_JAGQDC010000002.1"/>
</dbReference>
<evidence type="ECO:0000256" key="6">
    <source>
        <dbReference type="ARBA" id="ARBA00022747"/>
    </source>
</evidence>
<evidence type="ECO:0000256" key="4">
    <source>
        <dbReference type="ARBA" id="ARBA00022679"/>
    </source>
</evidence>
<comment type="caution">
    <text evidence="10">The sequence shown here is derived from an EMBL/GenBank/DDBJ whole genome shotgun (WGS) entry which is preliminary data.</text>
</comment>
<dbReference type="GO" id="GO:0032259">
    <property type="term" value="P:methylation"/>
    <property type="evidence" value="ECO:0007669"/>
    <property type="project" value="UniProtKB-KW"/>
</dbReference>
<comment type="catalytic activity">
    <reaction evidence="7">
        <text>a 2'-deoxyadenosine in DNA + S-adenosyl-L-methionine = an N(6)-methyl-2'-deoxyadenosine in DNA + S-adenosyl-L-homocysteine + H(+)</text>
        <dbReference type="Rhea" id="RHEA:15197"/>
        <dbReference type="Rhea" id="RHEA-COMP:12418"/>
        <dbReference type="Rhea" id="RHEA-COMP:12419"/>
        <dbReference type="ChEBI" id="CHEBI:15378"/>
        <dbReference type="ChEBI" id="CHEBI:57856"/>
        <dbReference type="ChEBI" id="CHEBI:59789"/>
        <dbReference type="ChEBI" id="CHEBI:90615"/>
        <dbReference type="ChEBI" id="CHEBI:90616"/>
        <dbReference type="EC" id="2.1.1.72"/>
    </reaction>
</comment>
<keyword evidence="11" id="KW-1185">Reference proteome</keyword>
<keyword evidence="5" id="KW-0949">S-adenosyl-L-methionine</keyword>
<feature type="domain" description="DNA methylase adenine-specific" evidence="9">
    <location>
        <begin position="333"/>
        <end position="621"/>
    </location>
</feature>
<evidence type="ECO:0000256" key="3">
    <source>
        <dbReference type="ARBA" id="ARBA00022603"/>
    </source>
</evidence>
<dbReference type="InterPro" id="IPR003356">
    <property type="entry name" value="DNA_methylase_A-5"/>
</dbReference>
<name>A0ABT0K7W4_9GAMM</name>
<feature type="domain" description="Type I restriction modification DNA specificity" evidence="8">
    <location>
        <begin position="683"/>
        <end position="840"/>
    </location>
</feature>
<evidence type="ECO:0000256" key="7">
    <source>
        <dbReference type="ARBA" id="ARBA00047942"/>
    </source>
</evidence>
<evidence type="ECO:0000256" key="2">
    <source>
        <dbReference type="ARBA" id="ARBA00011900"/>
    </source>
</evidence>
<sequence>MEFKLEEHINDWVKEKFDSLKLKNQIDFFTESAIPDYLKDALRGRAKTENRTNFGKPDFSLTKYKIPVIIENKLGSNKLISENKGIIKFDNKSISGYAVNGALYYATGIVASAKYHEVIAVAIAGDSISNIKLNVYYVYGSGERSFKYLNDVQSLDFLENENSFNEFYDSAILTEHEKHEILINSQASLQKYAKNLNKLMHNLNITAAQRVLYVSGMLLSMQPVIDKNGVKIQDGLIPDDLKGIQSNSKRDGVQIVNQIAEFLKARDIPYDKQELMLSSFYEISKDSQRDEKIVLESEVATLINSEASTSKQIFTFIYKNIFLSIDAMAGHLDIMGEMYSEFLKYALGDGKEIGIVLTPPYITKMMASILNVDKDSKVMDLATGSAGFLISAMDIMIEHVESMYGKKTSLSKQKIAEIKEQQLLGVELNAEMYTLAATNMVLRGDGSSNILKGNTFNTPSSVYDAFKATILLLNPPFSYTENGMPFIAFGLDRMEKGGLGAIIIQDSAGSGKAVNTNKSILKKHTLLASIKMPMDLFQPMAGVQTSIYIFEAHRPHDYDKPVKFIDFRNDGYKRGSRALHNIDEPSKRYSDIIKIYKAGKNAKVEASWDLDSVYIEDFITNSGKDWNFEKHKNSNKKVHLDDFKKTISDYLLWDIDRILKESEIDHDAMQNKIEILNNQYTVAWSEYTIDELFDIRPTKNYGLSNRDLLKSTGNIPVVSNTSINNGITAYVDLEPTEQGNVITFSDTTSDDAIFYQPKDFVGYSHIQCLHKKFDREIGEKVYLFIVTAFRHAVKGKYNYGSKFNRKNAAKEKITLPTIDGKISFEYIEGFIELLQKERLSRLQNYLANTLK</sequence>
<protein>
    <recommendedName>
        <fullName evidence="2">site-specific DNA-methyltransferase (adenine-specific)</fullName>
        <ecNumber evidence="2">2.1.1.72</ecNumber>
    </recommendedName>
</protein>
<dbReference type="Proteomes" id="UP001165275">
    <property type="component" value="Unassembled WGS sequence"/>
</dbReference>
<dbReference type="SUPFAM" id="SSF116734">
    <property type="entry name" value="DNA methylase specificity domain"/>
    <property type="match status" value="1"/>
</dbReference>
<gene>
    <name evidence="10" type="ORF">KAJ71_03510</name>
</gene>
<reference evidence="10" key="1">
    <citation type="submission" date="2021-04" db="EMBL/GenBank/DDBJ databases">
        <title>Genome sequence of Serratia sp. arafor3.</title>
        <authorList>
            <person name="Besaury L."/>
        </authorList>
    </citation>
    <scope>NUCLEOTIDE SEQUENCE</scope>
    <source>
        <strain evidence="10">Arafor3</strain>
    </source>
</reference>
<evidence type="ECO:0000313" key="10">
    <source>
        <dbReference type="EMBL" id="MCL1028115.1"/>
    </source>
</evidence>
<dbReference type="PANTHER" id="PTHR42933:SF1">
    <property type="entry name" value="SITE-SPECIFIC DNA-METHYLTRANSFERASE (ADENINE-SPECIFIC)"/>
    <property type="match status" value="1"/>
</dbReference>
<dbReference type="PANTHER" id="PTHR42933">
    <property type="entry name" value="SLR6095 PROTEIN"/>
    <property type="match status" value="1"/>
</dbReference>
<dbReference type="PRINTS" id="PR00507">
    <property type="entry name" value="N12N6MTFRASE"/>
</dbReference>
<evidence type="ECO:0000259" key="8">
    <source>
        <dbReference type="Pfam" id="PF01420"/>
    </source>
</evidence>
<dbReference type="InterPro" id="IPR000055">
    <property type="entry name" value="Restrct_endonuc_typeI_TRD"/>
</dbReference>
<dbReference type="Pfam" id="PF01420">
    <property type="entry name" value="Methylase_S"/>
    <property type="match status" value="1"/>
</dbReference>
<dbReference type="InterPro" id="IPR029063">
    <property type="entry name" value="SAM-dependent_MTases_sf"/>
</dbReference>